<evidence type="ECO:0000313" key="3">
    <source>
        <dbReference type="EMBL" id="KGF54417.1"/>
    </source>
</evidence>
<dbReference type="HOGENOM" id="CLU_059318_0_0_9"/>
<sequence length="340" mass="39029">MSINIRTDSMQHAELFGNPVLFTNWLIQRDTIPKDWYCYDLRGTRQSPNVKIALVDKTARYHAGTVLSPTPLKRKETASRRVNSAFHLLGEEMTLEQFCEEHSLEYPQDDRKFAIKAASFDEAALFYAMTPEEDQRLGCIGHVRMDFGHRGQEFWHTWWPRGPEELNSPEFKAELQEVVDELRTSVLKDLAGMTKYCWGHGGEVGGWPANYGYIVETENYRYCLRCNPVPGDYQAYLTAFDLRVQRQNLAEQPAVIGRVSFASGEQVDYTDPEAYLQCIREELPDHPATGFRYETLTDDPAVRKQADDILYDLYGEENPRPVEDYENAPQEGMTMGGISL</sequence>
<dbReference type="eggNOG" id="ENOG502ZA3V">
    <property type="taxonomic scope" value="Bacteria"/>
</dbReference>
<evidence type="ECO:0000313" key="4">
    <source>
        <dbReference type="Proteomes" id="UP000029585"/>
    </source>
</evidence>
<protein>
    <recommendedName>
        <fullName evidence="2">Large polyvalent protein associated domain-containing protein</fullName>
    </recommendedName>
</protein>
<keyword evidence="4" id="KW-1185">Reference proteome</keyword>
<reference evidence="3 4" key="1">
    <citation type="submission" date="2011-08" db="EMBL/GenBank/DDBJ databases">
        <title>The Genome Sequence of Clostridium orbiscindens 1_3_50AFAA.</title>
        <authorList>
            <consortium name="The Broad Institute Genome Sequencing Platform"/>
            <person name="Earl A."/>
            <person name="Ward D."/>
            <person name="Feldgarden M."/>
            <person name="Gevers D."/>
            <person name="Daigneault M."/>
            <person name="Strauss J."/>
            <person name="Allen-Vercoe E."/>
            <person name="Young S.K."/>
            <person name="Zeng Q."/>
            <person name="Gargeya S."/>
            <person name="Fitzgerald M."/>
            <person name="Haas B."/>
            <person name="Abouelleil A."/>
            <person name="Alvarado L."/>
            <person name="Arachchi H.M."/>
            <person name="Berlin A."/>
            <person name="Brown A."/>
            <person name="Chapman S.B."/>
            <person name="Chen Z."/>
            <person name="Dunbar C."/>
            <person name="Freedman E."/>
            <person name="Gearin G."/>
            <person name="Gellesch M."/>
            <person name="Goldberg J."/>
            <person name="Griggs A."/>
            <person name="Gujja S."/>
            <person name="Heiman D."/>
            <person name="Howarth C."/>
            <person name="Larson L."/>
            <person name="Lui A."/>
            <person name="MacDonald P.J.P."/>
            <person name="Montmayeur A."/>
            <person name="Murphy C."/>
            <person name="Neiman D."/>
            <person name="Pearson M."/>
            <person name="Priest M."/>
            <person name="Roberts A."/>
            <person name="Saif S."/>
            <person name="Shea T."/>
            <person name="Shenoy N."/>
            <person name="Sisk P."/>
            <person name="Stolte C."/>
            <person name="Sykes S."/>
            <person name="Wortman J."/>
            <person name="Nusbaum C."/>
            <person name="Birren B."/>
        </authorList>
    </citation>
    <scope>NUCLEOTIDE SEQUENCE [LARGE SCALE GENOMIC DNA]</scope>
    <source>
        <strain evidence="3 4">1_3_50AFAA</strain>
    </source>
</reference>
<evidence type="ECO:0000256" key="1">
    <source>
        <dbReference type="SAM" id="MobiDB-lite"/>
    </source>
</evidence>
<evidence type="ECO:0000259" key="2">
    <source>
        <dbReference type="Pfam" id="PF18843"/>
    </source>
</evidence>
<dbReference type="RefSeq" id="WP_044942016.1">
    <property type="nucleotide sequence ID" value="NZ_KN174164.1"/>
</dbReference>
<dbReference type="InterPro" id="IPR040809">
    <property type="entry name" value="LPD28"/>
</dbReference>
<dbReference type="EMBL" id="ADLO01000088">
    <property type="protein sequence ID" value="KGF54417.1"/>
    <property type="molecule type" value="Genomic_DNA"/>
</dbReference>
<dbReference type="Proteomes" id="UP000029585">
    <property type="component" value="Unassembled WGS sequence"/>
</dbReference>
<feature type="domain" description="Large polyvalent protein associated" evidence="2">
    <location>
        <begin position="7"/>
        <end position="100"/>
    </location>
</feature>
<name>A0A096CHX0_FLAPL</name>
<organism evidence="3 4">
    <name type="scientific">Flavonifractor plautii 1_3_50AFAA</name>
    <dbReference type="NCBI Taxonomy" id="742738"/>
    <lineage>
        <taxon>Bacteria</taxon>
        <taxon>Bacillati</taxon>
        <taxon>Bacillota</taxon>
        <taxon>Clostridia</taxon>
        <taxon>Eubacteriales</taxon>
        <taxon>Oscillospiraceae</taxon>
        <taxon>Flavonifractor</taxon>
    </lineage>
</organism>
<accession>A0A096CHX0</accession>
<gene>
    <name evidence="3" type="ORF">HMPREF9460_02806</name>
</gene>
<dbReference type="Pfam" id="PF18843">
    <property type="entry name" value="LPD28"/>
    <property type="match status" value="1"/>
</dbReference>
<dbReference type="AlphaFoldDB" id="A0A096CHX0"/>
<feature type="region of interest" description="Disordered" evidence="1">
    <location>
        <begin position="318"/>
        <end position="340"/>
    </location>
</feature>
<dbReference type="PATRIC" id="fig|742738.3.peg.2885"/>
<comment type="caution">
    <text evidence="3">The sequence shown here is derived from an EMBL/GenBank/DDBJ whole genome shotgun (WGS) entry which is preliminary data.</text>
</comment>
<proteinExistence type="predicted"/>